<dbReference type="RefSeq" id="XP_007397880.1">
    <property type="nucleotide sequence ID" value="XM_007397818.1"/>
</dbReference>
<dbReference type="HOGENOM" id="CLU_019141_4_0_1"/>
<proteinExistence type="predicted"/>
<organism evidence="1 2">
    <name type="scientific">Phanerochaete carnosa (strain HHB-10118-sp)</name>
    <name type="common">White-rot fungus</name>
    <name type="synonym">Peniophora carnosa</name>
    <dbReference type="NCBI Taxonomy" id="650164"/>
    <lineage>
        <taxon>Eukaryota</taxon>
        <taxon>Fungi</taxon>
        <taxon>Dikarya</taxon>
        <taxon>Basidiomycota</taxon>
        <taxon>Agaricomycotina</taxon>
        <taxon>Agaricomycetes</taxon>
        <taxon>Polyporales</taxon>
        <taxon>Phanerochaetaceae</taxon>
        <taxon>Phanerochaete</taxon>
    </lineage>
</organism>
<reference evidence="1 2" key="1">
    <citation type="journal article" date="2012" name="BMC Genomics">
        <title>Comparative genomics of the white-rot fungi, Phanerochaete carnosa and P. chrysosporium, to elucidate the genetic basis of the distinct wood types they colonize.</title>
        <authorList>
            <person name="Suzuki H."/>
            <person name="MacDonald J."/>
            <person name="Syed K."/>
            <person name="Salamov A."/>
            <person name="Hori C."/>
            <person name="Aerts A."/>
            <person name="Henrissat B."/>
            <person name="Wiebenga A."/>
            <person name="vanKuyk P.A."/>
            <person name="Barry K."/>
            <person name="Lindquist E."/>
            <person name="LaButti K."/>
            <person name="Lapidus A."/>
            <person name="Lucas S."/>
            <person name="Coutinho P."/>
            <person name="Gong Y."/>
            <person name="Samejima M."/>
            <person name="Mahadevan R."/>
            <person name="Abou-Zaid M."/>
            <person name="de Vries R.P."/>
            <person name="Igarashi K."/>
            <person name="Yadav J.S."/>
            <person name="Grigoriev I.V."/>
            <person name="Master E.R."/>
        </authorList>
    </citation>
    <scope>NUCLEOTIDE SEQUENCE [LARGE SCALE GENOMIC DNA]</scope>
    <source>
        <strain evidence="1 2">HHB-10118-sp</strain>
    </source>
</reference>
<dbReference type="AlphaFoldDB" id="K5W2N1"/>
<dbReference type="Pfam" id="PF03659">
    <property type="entry name" value="Glyco_hydro_71"/>
    <property type="match status" value="1"/>
</dbReference>
<sequence>MTSFPCAATTNVPIIRQYIQNYTAHTNQLLYNGKVFVSTFAGQDCTFGTSSVNQGWTNTVKNGLNTYFVPSFFVDPATFKNYSVLDGAFGWNSGWPMGDYNITFDQDQSYISNLGNRSYMAAASPWFFTHYGPNTYNKNFIYRGDDWLLAQRWEELVTNRSVVNFVEVNTWNDYGESHYVGPIEGVQPMSQAWVNGFEHTGWLDLIAYYITAFKTGSYPPITRDRTFLWARLFPAAANATNDAVGKPRTGSGCTQDYLWAVVQLTAPANVTLACGPSTVVASVSAGTTKLKLPLVTNCTVSSAIVRGTNITAFVPPGMNFKTTPVTYNFNAFVAASP</sequence>
<accession>K5W2N1</accession>
<dbReference type="CDD" id="cd11577">
    <property type="entry name" value="GH71"/>
    <property type="match status" value="1"/>
</dbReference>
<evidence type="ECO:0000313" key="1">
    <source>
        <dbReference type="EMBL" id="EKM53184.1"/>
    </source>
</evidence>
<dbReference type="InterPro" id="IPR005197">
    <property type="entry name" value="Glyco_hydro_71"/>
</dbReference>
<keyword evidence="2" id="KW-1185">Reference proteome</keyword>
<dbReference type="Gene3D" id="3.20.20.80">
    <property type="entry name" value="Glycosidases"/>
    <property type="match status" value="1"/>
</dbReference>
<dbReference type="InParanoid" id="K5W2N1"/>
<dbReference type="OrthoDB" id="3257981at2759"/>
<dbReference type="KEGG" id="pco:PHACADRAFT_147502"/>
<evidence type="ECO:0000313" key="2">
    <source>
        <dbReference type="Proteomes" id="UP000008370"/>
    </source>
</evidence>
<protein>
    <submittedName>
        <fullName evidence="1">Glycoside hydrolase family 71 protein</fullName>
    </submittedName>
</protein>
<name>K5W2N1_PHACS</name>
<dbReference type="GeneID" id="18908734"/>
<dbReference type="GO" id="GO:0051118">
    <property type="term" value="F:glucan endo-1,3-alpha-glucosidase activity"/>
    <property type="evidence" value="ECO:0007669"/>
    <property type="project" value="InterPro"/>
</dbReference>
<dbReference type="EMBL" id="JH930474">
    <property type="protein sequence ID" value="EKM53184.1"/>
    <property type="molecule type" value="Genomic_DNA"/>
</dbReference>
<dbReference type="Proteomes" id="UP000008370">
    <property type="component" value="Unassembled WGS sequence"/>
</dbReference>
<dbReference type="STRING" id="650164.K5W2N1"/>
<keyword evidence="1" id="KW-0378">Hydrolase</keyword>
<gene>
    <name evidence="1" type="ORF">PHACADRAFT_147502</name>
</gene>